<dbReference type="Gene3D" id="3.40.630.30">
    <property type="match status" value="1"/>
</dbReference>
<dbReference type="EMBL" id="CP071503">
    <property type="protein sequence ID" value="QSX34030.1"/>
    <property type="molecule type" value="Genomic_DNA"/>
</dbReference>
<dbReference type="Pfam" id="PF13673">
    <property type="entry name" value="Acetyltransf_10"/>
    <property type="match status" value="1"/>
</dbReference>
<dbReference type="CDD" id="cd04301">
    <property type="entry name" value="NAT_SF"/>
    <property type="match status" value="1"/>
</dbReference>
<dbReference type="Proteomes" id="UP000662770">
    <property type="component" value="Chromosome"/>
</dbReference>
<sequence>MQWQSLRFEELSTQTLYELLRLRVDIFVVEQQCPYPELDGKDYHPEVRHLLGYDDAGALVAYARQLPPGLSYPDASIGRVLVNPEFRKQRAGKALMLEAIARCQQYWPQQNIQIGAQLYLADFYQSLGFTPVSNSYLEDGIPHIDMLRLHD</sequence>
<gene>
    <name evidence="2" type="ORF">JYB87_01900</name>
</gene>
<evidence type="ECO:0000313" key="2">
    <source>
        <dbReference type="EMBL" id="QSX34030.1"/>
    </source>
</evidence>
<dbReference type="SUPFAM" id="SSF55729">
    <property type="entry name" value="Acyl-CoA N-acyltransferases (Nat)"/>
    <property type="match status" value="1"/>
</dbReference>
<evidence type="ECO:0000313" key="3">
    <source>
        <dbReference type="Proteomes" id="UP000662770"/>
    </source>
</evidence>
<dbReference type="PROSITE" id="PS51186">
    <property type="entry name" value="GNAT"/>
    <property type="match status" value="1"/>
</dbReference>
<organism evidence="2 3">
    <name type="scientific">Shewanella avicenniae</name>
    <dbReference type="NCBI Taxonomy" id="2814294"/>
    <lineage>
        <taxon>Bacteria</taxon>
        <taxon>Pseudomonadati</taxon>
        <taxon>Pseudomonadota</taxon>
        <taxon>Gammaproteobacteria</taxon>
        <taxon>Alteromonadales</taxon>
        <taxon>Shewanellaceae</taxon>
        <taxon>Shewanella</taxon>
    </lineage>
</organism>
<reference evidence="2 3" key="1">
    <citation type="submission" date="2021-03" db="EMBL/GenBank/DDBJ databases">
        <title>Novel species identification of genus Shewanella.</title>
        <authorList>
            <person name="Liu G."/>
            <person name="Zhang Q."/>
        </authorList>
    </citation>
    <scope>NUCLEOTIDE SEQUENCE [LARGE SCALE GENOMIC DNA]</scope>
    <source>
        <strain evidence="2 3">FJAT-51800</strain>
    </source>
</reference>
<name>A0ABX7QSQ8_9GAMM</name>
<proteinExistence type="predicted"/>
<dbReference type="RefSeq" id="WP_207355236.1">
    <property type="nucleotide sequence ID" value="NZ_CP071503.1"/>
</dbReference>
<evidence type="ECO:0000259" key="1">
    <source>
        <dbReference type="PROSITE" id="PS51186"/>
    </source>
</evidence>
<accession>A0ABX7QSQ8</accession>
<dbReference type="InterPro" id="IPR016181">
    <property type="entry name" value="Acyl_CoA_acyltransferase"/>
</dbReference>
<protein>
    <submittedName>
        <fullName evidence="2">GNAT family N-acetyltransferase</fullName>
    </submittedName>
</protein>
<feature type="domain" description="N-acetyltransferase" evidence="1">
    <location>
        <begin position="6"/>
        <end position="151"/>
    </location>
</feature>
<keyword evidence="3" id="KW-1185">Reference proteome</keyword>
<dbReference type="InterPro" id="IPR000182">
    <property type="entry name" value="GNAT_dom"/>
</dbReference>